<comment type="caution">
    <text evidence="2">The sequence shown here is derived from an EMBL/GenBank/DDBJ whole genome shotgun (WGS) entry which is preliminary data.</text>
</comment>
<feature type="region of interest" description="Disordered" evidence="1">
    <location>
        <begin position="323"/>
        <end position="344"/>
    </location>
</feature>
<reference evidence="2" key="1">
    <citation type="submission" date="2022-12" db="EMBL/GenBank/DDBJ databases">
        <authorList>
            <person name="Petersen C."/>
        </authorList>
    </citation>
    <scope>NUCLEOTIDE SEQUENCE</scope>
    <source>
        <strain evidence="2">IBT 15544</strain>
    </source>
</reference>
<keyword evidence="3" id="KW-1185">Reference proteome</keyword>
<name>A0A9W9NFN3_9EURO</name>
<sequence length="476" mass="52671">MAGQGTTSKSNGNPPRAHDTRSKKPQLADKLQKIDQDAESGKLSSAKVKSAQAQINHSGATNGEQTVDPHSKPLFDSQEDQRVPNQPIENDAVEPNDTPMAEATDEFGSEPSANSAGPRAVDETAREDDGMLVSFRKMSLGNSLYGGVPEAWCSSGFSRKAIVRHGPLKAAKYMLQSAKGYNLKKLREVSDRNSRITQIWDRDENGKRHRRYTVENIEGIVGVVVQEGRDSDHVYKTAPRTYLKVKFIDIAKDDEKNYLSDGYAWVPKSDLDGLFEAEMILDAISEAWDKQEERYHSYENGAGRGSPDRLPSVCPLNVFVREKRSRTRSTTPKSSIEAVLPQSKLKKSPGASTIIDFSEPAAQAHPPYDGAAEVKEEDDDYPSLSVVPEQRPKVLSNPPAEKPVSAETPQVGSDPITFSKTEFFSRKAEEENWDNLSRDQLAVQKTIADALWLVHRKVMLANNAVEVRNSHGIPVF</sequence>
<organism evidence="2 3">
    <name type="scientific">Penicillium cinerascens</name>
    <dbReference type="NCBI Taxonomy" id="70096"/>
    <lineage>
        <taxon>Eukaryota</taxon>
        <taxon>Fungi</taxon>
        <taxon>Dikarya</taxon>
        <taxon>Ascomycota</taxon>
        <taxon>Pezizomycotina</taxon>
        <taxon>Eurotiomycetes</taxon>
        <taxon>Eurotiomycetidae</taxon>
        <taxon>Eurotiales</taxon>
        <taxon>Aspergillaceae</taxon>
        <taxon>Penicillium</taxon>
    </lineage>
</organism>
<evidence type="ECO:0000313" key="2">
    <source>
        <dbReference type="EMBL" id="KAJ5219074.1"/>
    </source>
</evidence>
<proteinExistence type="predicted"/>
<dbReference type="OrthoDB" id="4345330at2759"/>
<feature type="compositionally biased region" description="Polar residues" evidence="1">
    <location>
        <begin position="51"/>
        <end position="65"/>
    </location>
</feature>
<feature type="compositionally biased region" description="Polar residues" evidence="1">
    <location>
        <begin position="1"/>
        <end position="13"/>
    </location>
</feature>
<dbReference type="GeneID" id="83175536"/>
<reference evidence="2" key="2">
    <citation type="journal article" date="2023" name="IMA Fungus">
        <title>Comparative genomic study of the Penicillium genus elucidates a diverse pangenome and 15 lateral gene transfer events.</title>
        <authorList>
            <person name="Petersen C."/>
            <person name="Sorensen T."/>
            <person name="Nielsen M.R."/>
            <person name="Sondergaard T.E."/>
            <person name="Sorensen J.L."/>
            <person name="Fitzpatrick D.A."/>
            <person name="Frisvad J.C."/>
            <person name="Nielsen K.L."/>
        </authorList>
    </citation>
    <scope>NUCLEOTIDE SEQUENCE</scope>
    <source>
        <strain evidence="2">IBT 15544</strain>
    </source>
</reference>
<evidence type="ECO:0000313" key="3">
    <source>
        <dbReference type="Proteomes" id="UP001150904"/>
    </source>
</evidence>
<evidence type="ECO:0000256" key="1">
    <source>
        <dbReference type="SAM" id="MobiDB-lite"/>
    </source>
</evidence>
<feature type="region of interest" description="Disordered" evidence="1">
    <location>
        <begin position="373"/>
        <end position="412"/>
    </location>
</feature>
<accession>A0A9W9NFN3</accession>
<dbReference type="Proteomes" id="UP001150904">
    <property type="component" value="Unassembled WGS sequence"/>
</dbReference>
<dbReference type="EMBL" id="JAPQKR010000004">
    <property type="protein sequence ID" value="KAJ5219074.1"/>
    <property type="molecule type" value="Genomic_DNA"/>
</dbReference>
<dbReference type="RefSeq" id="XP_058313647.1">
    <property type="nucleotide sequence ID" value="XM_058448236.1"/>
</dbReference>
<feature type="compositionally biased region" description="Basic and acidic residues" evidence="1">
    <location>
        <begin position="16"/>
        <end position="40"/>
    </location>
</feature>
<dbReference type="AlphaFoldDB" id="A0A9W9NFN3"/>
<feature type="region of interest" description="Disordered" evidence="1">
    <location>
        <begin position="1"/>
        <end position="124"/>
    </location>
</feature>
<protein>
    <submittedName>
        <fullName evidence="2">Uncharacterized protein</fullName>
    </submittedName>
</protein>
<gene>
    <name evidence="2" type="ORF">N7498_001173</name>
</gene>